<dbReference type="PANTHER" id="PTHR10366">
    <property type="entry name" value="NAD DEPENDENT EPIMERASE/DEHYDRATASE"/>
    <property type="match status" value="1"/>
</dbReference>
<dbReference type="EMBL" id="PKSG01000373">
    <property type="protein sequence ID" value="POR35991.1"/>
    <property type="molecule type" value="Genomic_DNA"/>
</dbReference>
<keyword evidence="5" id="KW-1185">Reference proteome</keyword>
<evidence type="ECO:0000256" key="1">
    <source>
        <dbReference type="ARBA" id="ARBA00023002"/>
    </source>
</evidence>
<proteinExistence type="inferred from homology"/>
<dbReference type="Gene3D" id="3.40.50.720">
    <property type="entry name" value="NAD(P)-binding Rossmann-like Domain"/>
    <property type="match status" value="1"/>
</dbReference>
<gene>
    <name evidence="4" type="ORF">TPAR_03805</name>
</gene>
<evidence type="ECO:0000259" key="3">
    <source>
        <dbReference type="Pfam" id="PF01370"/>
    </source>
</evidence>
<comment type="caution">
    <text evidence="4">The sequence shown here is derived from an EMBL/GenBank/DDBJ whole genome shotgun (WGS) entry which is preliminary data.</text>
</comment>
<evidence type="ECO:0000256" key="2">
    <source>
        <dbReference type="ARBA" id="ARBA00023445"/>
    </source>
</evidence>
<dbReference type="InterPro" id="IPR001509">
    <property type="entry name" value="Epimerase_deHydtase"/>
</dbReference>
<keyword evidence="1" id="KW-0560">Oxidoreductase</keyword>
<organism evidence="4 5">
    <name type="scientific">Tolypocladium paradoxum</name>
    <dbReference type="NCBI Taxonomy" id="94208"/>
    <lineage>
        <taxon>Eukaryota</taxon>
        <taxon>Fungi</taxon>
        <taxon>Dikarya</taxon>
        <taxon>Ascomycota</taxon>
        <taxon>Pezizomycotina</taxon>
        <taxon>Sordariomycetes</taxon>
        <taxon>Hypocreomycetidae</taxon>
        <taxon>Hypocreales</taxon>
        <taxon>Ophiocordycipitaceae</taxon>
        <taxon>Tolypocladium</taxon>
    </lineage>
</organism>
<protein>
    <recommendedName>
        <fullName evidence="3">NAD-dependent epimerase/dehydratase domain-containing protein</fullName>
    </recommendedName>
</protein>
<name>A0A2S4L0M0_9HYPO</name>
<dbReference type="PANTHER" id="PTHR10366:SF564">
    <property type="entry name" value="STEROL-4-ALPHA-CARBOXYLATE 3-DEHYDROGENASE, DECARBOXYLATING"/>
    <property type="match status" value="1"/>
</dbReference>
<dbReference type="InterPro" id="IPR036291">
    <property type="entry name" value="NAD(P)-bd_dom_sf"/>
</dbReference>
<dbReference type="AlphaFoldDB" id="A0A2S4L0M0"/>
<dbReference type="SUPFAM" id="SSF51735">
    <property type="entry name" value="NAD(P)-binding Rossmann-fold domains"/>
    <property type="match status" value="1"/>
</dbReference>
<dbReference type="GO" id="GO:0016616">
    <property type="term" value="F:oxidoreductase activity, acting on the CH-OH group of donors, NAD or NADP as acceptor"/>
    <property type="evidence" value="ECO:0007669"/>
    <property type="project" value="TreeGrafter"/>
</dbReference>
<dbReference type="Proteomes" id="UP000237481">
    <property type="component" value="Unassembled WGS sequence"/>
</dbReference>
<reference evidence="4 5" key="1">
    <citation type="submission" date="2018-01" db="EMBL/GenBank/DDBJ databases">
        <title>Harnessing the power of phylogenomics to disentangle the directionality and signatures of interkingdom host jumping in the parasitic fungal genus Tolypocladium.</title>
        <authorList>
            <person name="Quandt C.A."/>
            <person name="Patterson W."/>
            <person name="Spatafora J.W."/>
        </authorList>
    </citation>
    <scope>NUCLEOTIDE SEQUENCE [LARGE SCALE GENOMIC DNA]</scope>
    <source>
        <strain evidence="4 5">NRBC 100945</strain>
    </source>
</reference>
<dbReference type="OrthoDB" id="2735536at2759"/>
<feature type="domain" description="NAD-dependent epimerase/dehydratase" evidence="3">
    <location>
        <begin position="12"/>
        <end position="273"/>
    </location>
</feature>
<dbReference type="STRING" id="94208.A0A2S4L0M0"/>
<comment type="similarity">
    <text evidence="2">Belongs to the NAD(P)-dependent epimerase/dehydratase family. Dihydroflavonol-4-reductase subfamily.</text>
</comment>
<evidence type="ECO:0000313" key="5">
    <source>
        <dbReference type="Proteomes" id="UP000237481"/>
    </source>
</evidence>
<evidence type="ECO:0000313" key="4">
    <source>
        <dbReference type="EMBL" id="POR35991.1"/>
    </source>
</evidence>
<dbReference type="Pfam" id="PF01370">
    <property type="entry name" value="Epimerase"/>
    <property type="match status" value="1"/>
</dbReference>
<sequence>MASNNNNNKGLVLLTGATGHVGFAVLLKALEQGYKVRVVLRDMGKEDLIRSSDAVKRALSSVDDTPQLSFVSVPDVTLPGAFDSAMKDITYVVHVASPIPRGASKDPQAELIDPAVKGTANVLHSAREAASVRRVVITSSTSAIVNYHFPPAPGTRVAPSDRQPDYHFPDVAACSGNEAYSAAKTAALNATDAFLLAGGDLHFDVVNIMPTYVFGPKGLATSPEAVISGSNIFGIGLALVKQPWGSVCIESVSCHVDDVAEAHVQALSHDESGRLPLRVGTHRDFILAVPFKPEEVREIVAKTFPKELWEDGEAAFGGTGTYEWYHTEFEVSATEGLLGHKLKGLEEQICASGAQVLRIVEASQGHG</sequence>
<dbReference type="InterPro" id="IPR050425">
    <property type="entry name" value="NAD(P)_dehydrat-like"/>
</dbReference>
<accession>A0A2S4L0M0</accession>